<gene>
    <name evidence="1" type="ORF">EPICR_20356</name>
</gene>
<sequence length="35" mass="4013">MRHERRWDMAGTEFIKNGVEVAPAEAREAGAEIRE</sequence>
<reference evidence="1" key="1">
    <citation type="submission" date="2019-01" db="EMBL/GenBank/DDBJ databases">
        <authorList>
            <consortium name="Genoscope - CEA"/>
            <person name="William W."/>
        </authorList>
    </citation>
    <scope>NUCLEOTIDE SEQUENCE</scope>
    <source>
        <strain evidence="1">CR-1</strain>
    </source>
</reference>
<dbReference type="AlphaFoldDB" id="A0A484HHZ9"/>
<dbReference type="EMBL" id="CAACVI010000012">
    <property type="protein sequence ID" value="VEN73886.1"/>
    <property type="molecule type" value="Genomic_DNA"/>
</dbReference>
<proteinExistence type="predicted"/>
<name>A0A484HHZ9_9BACT</name>
<accession>A0A484HHZ9</accession>
<protein>
    <submittedName>
        <fullName evidence="1">Uncharacterized protein</fullName>
    </submittedName>
</protein>
<evidence type="ECO:0000313" key="1">
    <source>
        <dbReference type="EMBL" id="VEN73886.1"/>
    </source>
</evidence>
<organism evidence="1">
    <name type="scientific">uncultured Desulfobacteraceae bacterium</name>
    <dbReference type="NCBI Taxonomy" id="218296"/>
    <lineage>
        <taxon>Bacteria</taxon>
        <taxon>Pseudomonadati</taxon>
        <taxon>Thermodesulfobacteriota</taxon>
        <taxon>Desulfobacteria</taxon>
        <taxon>Desulfobacterales</taxon>
        <taxon>Desulfobacteraceae</taxon>
        <taxon>environmental samples</taxon>
    </lineage>
</organism>